<protein>
    <submittedName>
        <fullName evidence="4">Response regulator transcription factor</fullName>
    </submittedName>
</protein>
<keyword evidence="2" id="KW-0597">Phosphoprotein</keyword>
<evidence type="ECO:0000256" key="2">
    <source>
        <dbReference type="PROSITE-ProRule" id="PRU00169"/>
    </source>
</evidence>
<reference evidence="4 5" key="1">
    <citation type="submission" date="2019-06" db="EMBL/GenBank/DDBJ databases">
        <title>Draft genome of Aliikangiella marina GYP-15.</title>
        <authorList>
            <person name="Wang G."/>
        </authorList>
    </citation>
    <scope>NUCLEOTIDE SEQUENCE [LARGE SCALE GENOMIC DNA]</scope>
    <source>
        <strain evidence="4 5">GYP-15</strain>
    </source>
</reference>
<accession>A0A545T6G4</accession>
<dbReference type="AlphaFoldDB" id="A0A545T6G4"/>
<gene>
    <name evidence="4" type="ORF">FLL45_15240</name>
</gene>
<dbReference type="GO" id="GO:0006355">
    <property type="term" value="P:regulation of DNA-templated transcription"/>
    <property type="evidence" value="ECO:0007669"/>
    <property type="project" value="InterPro"/>
</dbReference>
<dbReference type="InterPro" id="IPR016032">
    <property type="entry name" value="Sig_transdc_resp-reg_C-effctor"/>
</dbReference>
<dbReference type="InterPro" id="IPR036388">
    <property type="entry name" value="WH-like_DNA-bd_sf"/>
</dbReference>
<feature type="domain" description="Response regulatory" evidence="3">
    <location>
        <begin position="3"/>
        <end position="129"/>
    </location>
</feature>
<dbReference type="CDD" id="cd00156">
    <property type="entry name" value="REC"/>
    <property type="match status" value="1"/>
</dbReference>
<dbReference type="SUPFAM" id="SSF52172">
    <property type="entry name" value="CheY-like"/>
    <property type="match status" value="1"/>
</dbReference>
<evidence type="ECO:0000259" key="3">
    <source>
        <dbReference type="PROSITE" id="PS50110"/>
    </source>
</evidence>
<dbReference type="GO" id="GO:0003677">
    <property type="term" value="F:DNA binding"/>
    <property type="evidence" value="ECO:0007669"/>
    <property type="project" value="UniProtKB-KW"/>
</dbReference>
<dbReference type="InterPro" id="IPR011006">
    <property type="entry name" value="CheY-like_superfamily"/>
</dbReference>
<dbReference type="Pfam" id="PF00072">
    <property type="entry name" value="Response_reg"/>
    <property type="match status" value="1"/>
</dbReference>
<comment type="caution">
    <text evidence="4">The sequence shown here is derived from an EMBL/GenBank/DDBJ whole genome shotgun (WGS) entry which is preliminary data.</text>
</comment>
<evidence type="ECO:0000313" key="5">
    <source>
        <dbReference type="Proteomes" id="UP000317839"/>
    </source>
</evidence>
<dbReference type="Proteomes" id="UP000317839">
    <property type="component" value="Unassembled WGS sequence"/>
</dbReference>
<evidence type="ECO:0000313" key="4">
    <source>
        <dbReference type="EMBL" id="TQV72820.1"/>
    </source>
</evidence>
<dbReference type="OrthoDB" id="5699396at2"/>
<dbReference type="Gene3D" id="1.10.10.10">
    <property type="entry name" value="Winged helix-like DNA-binding domain superfamily/Winged helix DNA-binding domain"/>
    <property type="match status" value="1"/>
</dbReference>
<keyword evidence="5" id="KW-1185">Reference proteome</keyword>
<dbReference type="RefSeq" id="WP_142942931.1">
    <property type="nucleotide sequence ID" value="NZ_VIKR01000004.1"/>
</dbReference>
<keyword evidence="1" id="KW-0238">DNA-binding</keyword>
<evidence type="ECO:0000256" key="1">
    <source>
        <dbReference type="ARBA" id="ARBA00023125"/>
    </source>
</evidence>
<proteinExistence type="predicted"/>
<dbReference type="InterPro" id="IPR001789">
    <property type="entry name" value="Sig_transdc_resp-reg_receiver"/>
</dbReference>
<sequence length="264" mass="30324">MAQILWVEDQFHWIDKFKPILENADLGDGENKNTLKIFKFVEAACQYIKATSQAADIVILDANMNGNDDAGFIVSRTLANQWPDTPVIYLSEYSGTGIEEKAFEMTTAQDFIAKHQENVEQVICWRIKALLRQRTMQARSNLSKSDETIVSGELKIDLTNWNVYWYDERLMNPKNNLRPLAPTPRKILRYLVEASPRPVSTMQMAELLANDGFTYANYRQHIRTLRQAFEQASLTKNKESFIEACKNNHGIVTFGDEGGYCWIK</sequence>
<dbReference type="SUPFAM" id="SSF46894">
    <property type="entry name" value="C-terminal effector domain of the bipartite response regulators"/>
    <property type="match status" value="1"/>
</dbReference>
<name>A0A545T6G4_9GAMM</name>
<dbReference type="PROSITE" id="PS50110">
    <property type="entry name" value="RESPONSE_REGULATORY"/>
    <property type="match status" value="1"/>
</dbReference>
<dbReference type="GO" id="GO:0000160">
    <property type="term" value="P:phosphorelay signal transduction system"/>
    <property type="evidence" value="ECO:0007669"/>
    <property type="project" value="InterPro"/>
</dbReference>
<dbReference type="Gene3D" id="3.40.50.2300">
    <property type="match status" value="1"/>
</dbReference>
<feature type="modified residue" description="4-aspartylphosphate" evidence="2">
    <location>
        <position position="61"/>
    </location>
</feature>
<dbReference type="EMBL" id="VIKR01000004">
    <property type="protein sequence ID" value="TQV72820.1"/>
    <property type="molecule type" value="Genomic_DNA"/>
</dbReference>
<organism evidence="4 5">
    <name type="scientific">Aliikangiella marina</name>
    <dbReference type="NCBI Taxonomy" id="1712262"/>
    <lineage>
        <taxon>Bacteria</taxon>
        <taxon>Pseudomonadati</taxon>
        <taxon>Pseudomonadota</taxon>
        <taxon>Gammaproteobacteria</taxon>
        <taxon>Oceanospirillales</taxon>
        <taxon>Pleioneaceae</taxon>
        <taxon>Aliikangiella</taxon>
    </lineage>
</organism>